<dbReference type="RefSeq" id="WP_212007869.1">
    <property type="nucleotide sequence ID" value="NZ_JAAFYZ010000010.1"/>
</dbReference>
<organism evidence="2 3">
    <name type="scientific">Catenulispora pinistramenti</name>
    <dbReference type="NCBI Taxonomy" id="2705254"/>
    <lineage>
        <taxon>Bacteria</taxon>
        <taxon>Bacillati</taxon>
        <taxon>Actinomycetota</taxon>
        <taxon>Actinomycetes</taxon>
        <taxon>Catenulisporales</taxon>
        <taxon>Catenulisporaceae</taxon>
        <taxon>Catenulispora</taxon>
    </lineage>
</organism>
<sequence>MTARMLWTTGLVRPADLIADDTIRIRDRWRALRAVYTDADRVERSGVVFTAGDLAGFDIGTPTPTAATFFDTETDEWVLVLYVDEERTVATGSLYCRLHPLRRADLVEVQIPLTARNLETPLAQDHRHREHPGRTSGGRRWPVTTYRPRRRSRRCSP</sequence>
<proteinExistence type="predicted"/>
<comment type="caution">
    <text evidence="2">The sequence shown here is derived from an EMBL/GenBank/DDBJ whole genome shotgun (WGS) entry which is preliminary data.</text>
</comment>
<name>A0ABS5KIJ7_9ACTN</name>
<protein>
    <submittedName>
        <fullName evidence="2">Uncharacterized protein</fullName>
    </submittedName>
</protein>
<evidence type="ECO:0000256" key="1">
    <source>
        <dbReference type="SAM" id="MobiDB-lite"/>
    </source>
</evidence>
<evidence type="ECO:0000313" key="3">
    <source>
        <dbReference type="Proteomes" id="UP000730482"/>
    </source>
</evidence>
<gene>
    <name evidence="2" type="ORF">KGQ19_04990</name>
</gene>
<reference evidence="2 3" key="1">
    <citation type="submission" date="2020-02" db="EMBL/GenBank/DDBJ databases">
        <title>Acidophilic actinobacteria isolated from forest soil.</title>
        <authorList>
            <person name="Golinska P."/>
        </authorList>
    </citation>
    <scope>NUCLEOTIDE SEQUENCE [LARGE SCALE GENOMIC DNA]</scope>
    <source>
        <strain evidence="2 3">NL8</strain>
    </source>
</reference>
<accession>A0ABS5KIJ7</accession>
<evidence type="ECO:0000313" key="2">
    <source>
        <dbReference type="EMBL" id="MBS2546219.1"/>
    </source>
</evidence>
<feature type="region of interest" description="Disordered" evidence="1">
    <location>
        <begin position="120"/>
        <end position="157"/>
    </location>
</feature>
<keyword evidence="3" id="KW-1185">Reference proteome</keyword>
<dbReference type="EMBL" id="JAAFYZ010000010">
    <property type="protein sequence ID" value="MBS2546219.1"/>
    <property type="molecule type" value="Genomic_DNA"/>
</dbReference>
<feature type="compositionally biased region" description="Basic residues" evidence="1">
    <location>
        <begin position="147"/>
        <end position="157"/>
    </location>
</feature>
<dbReference type="Proteomes" id="UP000730482">
    <property type="component" value="Unassembled WGS sequence"/>
</dbReference>